<dbReference type="InterPro" id="IPR008630">
    <property type="entry name" value="Glyco_trans_34"/>
</dbReference>
<dbReference type="Proteomes" id="UP000803884">
    <property type="component" value="Unassembled WGS sequence"/>
</dbReference>
<evidence type="ECO:0008006" key="7">
    <source>
        <dbReference type="Google" id="ProtNLM"/>
    </source>
</evidence>
<keyword evidence="4" id="KW-0472">Membrane</keyword>
<organism evidence="5 6">
    <name type="scientific">Cladosporium halotolerans</name>
    <dbReference type="NCBI Taxonomy" id="1052096"/>
    <lineage>
        <taxon>Eukaryota</taxon>
        <taxon>Fungi</taxon>
        <taxon>Dikarya</taxon>
        <taxon>Ascomycota</taxon>
        <taxon>Pezizomycotina</taxon>
        <taxon>Dothideomycetes</taxon>
        <taxon>Dothideomycetidae</taxon>
        <taxon>Cladosporiales</taxon>
        <taxon>Cladosporiaceae</taxon>
        <taxon>Cladosporium</taxon>
    </lineage>
</organism>
<dbReference type="GO" id="GO:0000139">
    <property type="term" value="C:Golgi membrane"/>
    <property type="evidence" value="ECO:0007669"/>
    <property type="project" value="TreeGrafter"/>
</dbReference>
<sequence>MSREYRRFFLQTVIYTSLACIVFLLGSEARKELFRTDGFLSSDNRSLSQHQHPSLFDRLAALQLSTASVPSKLIHLGTDPMLVLTPRPTLQSDVGMCTAMHGKYAERYQTAFDSHVKHSEIHGYPIYVLDRPIIDGLWSKEAALLEVLLHEMSKPDVARLRWLMWFDADTLVTNPFIPAETFLPPFDLDDVHLLATEDWNGLNNGVFLMRVSAWSIKLLSNILAYPSYRPDETLPFTEQSAMERWVQDPLFAHGCVYVPPRWFNSYPRGEDQEWSKYQVGKGDMMMHFAGVSGRCEAIRAWHDRIVEEADEWEIPVTKSGLPEEASSFWLDVRMQRENHF</sequence>
<dbReference type="GO" id="GO:0006487">
    <property type="term" value="P:protein N-linked glycosylation"/>
    <property type="evidence" value="ECO:0007669"/>
    <property type="project" value="TreeGrafter"/>
</dbReference>
<dbReference type="Pfam" id="PF05637">
    <property type="entry name" value="Glyco_transf_34"/>
    <property type="match status" value="1"/>
</dbReference>
<evidence type="ECO:0000313" key="5">
    <source>
        <dbReference type="EMBL" id="KAL1581805.1"/>
    </source>
</evidence>
<keyword evidence="4" id="KW-1133">Transmembrane helix</keyword>
<protein>
    <recommendedName>
        <fullName evidence="7">Glycosyltransferase family 34 protein</fullName>
    </recommendedName>
</protein>
<evidence type="ECO:0000256" key="4">
    <source>
        <dbReference type="SAM" id="Phobius"/>
    </source>
</evidence>
<name>A0AB34KA48_9PEZI</name>
<dbReference type="PROSITE" id="PS51257">
    <property type="entry name" value="PROKAR_LIPOPROTEIN"/>
    <property type="match status" value="1"/>
</dbReference>
<dbReference type="PANTHER" id="PTHR31306">
    <property type="entry name" value="ALPHA-1,6-MANNOSYLTRANSFERASE MNN11-RELATED"/>
    <property type="match status" value="1"/>
</dbReference>
<comment type="caution">
    <text evidence="5">The sequence shown here is derived from an EMBL/GenBank/DDBJ whole genome shotgun (WGS) entry which is preliminary data.</text>
</comment>
<keyword evidence="2" id="KW-0328">Glycosyltransferase</keyword>
<feature type="transmembrane region" description="Helical" evidence="4">
    <location>
        <begin position="7"/>
        <end position="26"/>
    </location>
</feature>
<dbReference type="GO" id="GO:0016757">
    <property type="term" value="F:glycosyltransferase activity"/>
    <property type="evidence" value="ECO:0007669"/>
    <property type="project" value="UniProtKB-KW"/>
</dbReference>
<proteinExistence type="inferred from homology"/>
<dbReference type="AlphaFoldDB" id="A0AB34KA48"/>
<keyword evidence="6" id="KW-1185">Reference proteome</keyword>
<dbReference type="InterPro" id="IPR029044">
    <property type="entry name" value="Nucleotide-diphossugar_trans"/>
</dbReference>
<reference evidence="5 6" key="1">
    <citation type="journal article" date="2020" name="Microbiol. Resour. Announc.">
        <title>Draft Genome Sequence of a Cladosporium Species Isolated from the Mesophotic Ascidian Didemnum maculosum.</title>
        <authorList>
            <person name="Gioti A."/>
            <person name="Siaperas R."/>
            <person name="Nikolaivits E."/>
            <person name="Le Goff G."/>
            <person name="Ouazzani J."/>
            <person name="Kotoulas G."/>
            <person name="Topakas E."/>
        </authorList>
    </citation>
    <scope>NUCLEOTIDE SEQUENCE [LARGE SCALE GENOMIC DNA]</scope>
    <source>
        <strain evidence="5 6">TM138-S3</strain>
    </source>
</reference>
<dbReference type="EMBL" id="JAAQHG020000151">
    <property type="protein sequence ID" value="KAL1581805.1"/>
    <property type="molecule type" value="Genomic_DNA"/>
</dbReference>
<evidence type="ECO:0000313" key="6">
    <source>
        <dbReference type="Proteomes" id="UP000803884"/>
    </source>
</evidence>
<dbReference type="Gene3D" id="3.90.550.10">
    <property type="entry name" value="Spore Coat Polysaccharide Biosynthesis Protein SpsA, Chain A"/>
    <property type="match status" value="1"/>
</dbReference>
<dbReference type="SUPFAM" id="SSF53448">
    <property type="entry name" value="Nucleotide-diphospho-sugar transferases"/>
    <property type="match status" value="1"/>
</dbReference>
<evidence type="ECO:0000256" key="3">
    <source>
        <dbReference type="ARBA" id="ARBA00022679"/>
    </source>
</evidence>
<keyword evidence="3" id="KW-0808">Transferase</keyword>
<evidence type="ECO:0000256" key="2">
    <source>
        <dbReference type="ARBA" id="ARBA00022676"/>
    </source>
</evidence>
<dbReference type="PANTHER" id="PTHR31306:SF8">
    <property type="entry name" value="GLYCOSYLTRANSFERASE FAMILY 34 PROTEIN"/>
    <property type="match status" value="1"/>
</dbReference>
<evidence type="ECO:0000256" key="1">
    <source>
        <dbReference type="ARBA" id="ARBA00005664"/>
    </source>
</evidence>
<dbReference type="GeneID" id="96010907"/>
<accession>A0AB34KA48</accession>
<dbReference type="RefSeq" id="XP_069224914.1">
    <property type="nucleotide sequence ID" value="XM_069378069.1"/>
</dbReference>
<keyword evidence="4" id="KW-0812">Transmembrane</keyword>
<gene>
    <name evidence="5" type="ORF">WHR41_09466</name>
</gene>
<comment type="similarity">
    <text evidence="1">Belongs to the glycosyltransferase 34 family.</text>
</comment>